<feature type="chain" id="PRO_5040202401" description="NADH dehydrogenase subunit 5" evidence="1">
    <location>
        <begin position="17"/>
        <end position="95"/>
    </location>
</feature>
<evidence type="ECO:0000313" key="2">
    <source>
        <dbReference type="EMBL" id="KAJ8568087.1"/>
    </source>
</evidence>
<dbReference type="EMBL" id="JAJAGQ010000003">
    <property type="protein sequence ID" value="KAJ8568087.1"/>
    <property type="molecule type" value="Genomic_DNA"/>
</dbReference>
<keyword evidence="1" id="KW-0732">Signal</keyword>
<evidence type="ECO:0000256" key="1">
    <source>
        <dbReference type="SAM" id="SignalP"/>
    </source>
</evidence>
<evidence type="ECO:0000313" key="3">
    <source>
        <dbReference type="Proteomes" id="UP001152561"/>
    </source>
</evidence>
<feature type="signal peptide" evidence="1">
    <location>
        <begin position="1"/>
        <end position="16"/>
    </location>
</feature>
<protein>
    <recommendedName>
        <fullName evidence="4">NADH dehydrogenase subunit 5</fullName>
    </recommendedName>
</protein>
<organism evidence="2 3">
    <name type="scientific">Anisodus acutangulus</name>
    <dbReference type="NCBI Taxonomy" id="402998"/>
    <lineage>
        <taxon>Eukaryota</taxon>
        <taxon>Viridiplantae</taxon>
        <taxon>Streptophyta</taxon>
        <taxon>Embryophyta</taxon>
        <taxon>Tracheophyta</taxon>
        <taxon>Spermatophyta</taxon>
        <taxon>Magnoliopsida</taxon>
        <taxon>eudicotyledons</taxon>
        <taxon>Gunneridae</taxon>
        <taxon>Pentapetalae</taxon>
        <taxon>asterids</taxon>
        <taxon>lamiids</taxon>
        <taxon>Solanales</taxon>
        <taxon>Solanaceae</taxon>
        <taxon>Solanoideae</taxon>
        <taxon>Hyoscyameae</taxon>
        <taxon>Anisodus</taxon>
    </lineage>
</organism>
<gene>
    <name evidence="2" type="ORF">K7X08_020809</name>
</gene>
<reference evidence="3" key="1">
    <citation type="journal article" date="2023" name="Proc. Natl. Acad. Sci. U.S.A.">
        <title>Genomic and structural basis for evolution of tropane alkaloid biosynthesis.</title>
        <authorList>
            <person name="Wanga Y.-J."/>
            <person name="Taina T."/>
            <person name="Yua J.-Y."/>
            <person name="Lia J."/>
            <person name="Xua B."/>
            <person name="Chenc J."/>
            <person name="D'Auriad J.C."/>
            <person name="Huanga J.-P."/>
            <person name="Huanga S.-X."/>
        </authorList>
    </citation>
    <scope>NUCLEOTIDE SEQUENCE [LARGE SCALE GENOMIC DNA]</scope>
    <source>
        <strain evidence="3">cv. KIB-2019</strain>
    </source>
</reference>
<dbReference type="AlphaFoldDB" id="A0A9Q1MT96"/>
<dbReference type="Proteomes" id="UP001152561">
    <property type="component" value="Unassembled WGS sequence"/>
</dbReference>
<proteinExistence type="predicted"/>
<keyword evidence="3" id="KW-1185">Reference proteome</keyword>
<accession>A0A9Q1MT96</accession>
<name>A0A9Q1MT96_9SOLA</name>
<evidence type="ECO:0008006" key="4">
    <source>
        <dbReference type="Google" id="ProtNLM"/>
    </source>
</evidence>
<comment type="caution">
    <text evidence="2">The sequence shown here is derived from an EMBL/GenBank/DDBJ whole genome shotgun (WGS) entry which is preliminary data.</text>
</comment>
<sequence length="95" mass="10176">MAILTLSLGIAIGSAASSTTATYASLHSSFAHCIPHLLGISPSLPPTETLVLFTTATFAHLFQGCDSPHLLLSEFIQWHQVKKRSGLGVWSSNRK</sequence>